<dbReference type="InterPro" id="IPR000847">
    <property type="entry name" value="LysR_HTH_N"/>
</dbReference>
<dbReference type="GO" id="GO:0003700">
    <property type="term" value="F:DNA-binding transcription factor activity"/>
    <property type="evidence" value="ECO:0007669"/>
    <property type="project" value="InterPro"/>
</dbReference>
<dbReference type="Pfam" id="PF03466">
    <property type="entry name" value="LysR_substrate"/>
    <property type="match status" value="1"/>
</dbReference>
<dbReference type="GO" id="GO:0003677">
    <property type="term" value="F:DNA binding"/>
    <property type="evidence" value="ECO:0007669"/>
    <property type="project" value="UniProtKB-KW"/>
</dbReference>
<dbReference type="Proteomes" id="UP000033491">
    <property type="component" value="Unassembled WGS sequence"/>
</dbReference>
<sequence>MDIRVLRYFLAVAQERTISKAATTLHLSQPTLSRQLSDLEAELGVRLFTRGSREITLTTAGRYLQERATTITRLVDKTAQNLQTTAPIIRGSLDIGAGESRGMQRLMALISRLQADYPGVTLHLHSGDAATVAAQLTAGTLDFGVIMGDSPLTHYHALQLPERDRWGILLPKTATLAQQATIRPQDLVGHPLIVSQQAATTDRFANWWRNVADQLTLSGTYNLIFNAQLLVEQGHCWALSFDYLVDVGPESRLTFRPLAPDLTEPITVIWSRQQTLSPVAQLFLQRLRANLGTPE</sequence>
<organism evidence="6 7">
    <name type="scientific">Levilactobacillus spicheri</name>
    <dbReference type="NCBI Taxonomy" id="216463"/>
    <lineage>
        <taxon>Bacteria</taxon>
        <taxon>Bacillati</taxon>
        <taxon>Bacillota</taxon>
        <taxon>Bacilli</taxon>
        <taxon>Lactobacillales</taxon>
        <taxon>Lactobacillaceae</taxon>
        <taxon>Levilactobacillus</taxon>
    </lineage>
</organism>
<gene>
    <name evidence="6" type="ORF">VC81_01745</name>
</gene>
<dbReference type="STRING" id="216463.VC81_01745"/>
<dbReference type="Pfam" id="PF00126">
    <property type="entry name" value="HTH_1"/>
    <property type="match status" value="1"/>
</dbReference>
<dbReference type="PRINTS" id="PR00039">
    <property type="entry name" value="HTHLYSR"/>
</dbReference>
<evidence type="ECO:0000259" key="5">
    <source>
        <dbReference type="PROSITE" id="PS50931"/>
    </source>
</evidence>
<evidence type="ECO:0000256" key="3">
    <source>
        <dbReference type="ARBA" id="ARBA00023125"/>
    </source>
</evidence>
<dbReference type="CDD" id="cd05466">
    <property type="entry name" value="PBP2_LTTR_substrate"/>
    <property type="match status" value="1"/>
</dbReference>
<dbReference type="Gene3D" id="1.10.10.10">
    <property type="entry name" value="Winged helix-like DNA-binding domain superfamily/Winged helix DNA-binding domain"/>
    <property type="match status" value="1"/>
</dbReference>
<dbReference type="RefSeq" id="WP_045806437.1">
    <property type="nucleotide sequence ID" value="NZ_JZCR01000005.1"/>
</dbReference>
<reference evidence="6 7" key="1">
    <citation type="submission" date="2015-03" db="EMBL/GenBank/DDBJ databases">
        <authorList>
            <person name="Zheng J."/>
            <person name="Ganezle M."/>
        </authorList>
    </citation>
    <scope>NUCLEOTIDE SEQUENCE [LARGE SCALE GENOMIC DNA]</scope>
    <source>
        <strain evidence="6 7">LP38</strain>
    </source>
</reference>
<protein>
    <submittedName>
        <fullName evidence="6">Transcriptional regulator</fullName>
    </submittedName>
</protein>
<evidence type="ECO:0000256" key="4">
    <source>
        <dbReference type="ARBA" id="ARBA00023163"/>
    </source>
</evidence>
<evidence type="ECO:0000256" key="1">
    <source>
        <dbReference type="ARBA" id="ARBA00009437"/>
    </source>
</evidence>
<dbReference type="PANTHER" id="PTHR30419">
    <property type="entry name" value="HTH-TYPE TRANSCRIPTIONAL REGULATOR YBHD"/>
    <property type="match status" value="1"/>
</dbReference>
<feature type="domain" description="HTH lysR-type" evidence="5">
    <location>
        <begin position="1"/>
        <end position="58"/>
    </location>
</feature>
<dbReference type="Gene3D" id="3.40.190.290">
    <property type="match status" value="1"/>
</dbReference>
<proteinExistence type="inferred from homology"/>
<evidence type="ECO:0000256" key="2">
    <source>
        <dbReference type="ARBA" id="ARBA00023015"/>
    </source>
</evidence>
<keyword evidence="3" id="KW-0238">DNA-binding</keyword>
<dbReference type="GO" id="GO:0005829">
    <property type="term" value="C:cytosol"/>
    <property type="evidence" value="ECO:0007669"/>
    <property type="project" value="TreeGrafter"/>
</dbReference>
<comment type="similarity">
    <text evidence="1">Belongs to the LysR transcriptional regulatory family.</text>
</comment>
<dbReference type="SUPFAM" id="SSF46785">
    <property type="entry name" value="Winged helix' DNA-binding domain"/>
    <property type="match status" value="1"/>
</dbReference>
<dbReference type="EMBL" id="JZCR01000005">
    <property type="protein sequence ID" value="KJW13645.1"/>
    <property type="molecule type" value="Genomic_DNA"/>
</dbReference>
<dbReference type="InterPro" id="IPR036388">
    <property type="entry name" value="WH-like_DNA-bd_sf"/>
</dbReference>
<dbReference type="PROSITE" id="PS50931">
    <property type="entry name" value="HTH_LYSR"/>
    <property type="match status" value="1"/>
</dbReference>
<name>A0A0F3RUR4_9LACO</name>
<accession>A0A0F3RUR4</accession>
<keyword evidence="2" id="KW-0805">Transcription regulation</keyword>
<dbReference type="PATRIC" id="fig|216463.3.peg.2147"/>
<dbReference type="AlphaFoldDB" id="A0A0F3RUR4"/>
<dbReference type="InterPro" id="IPR005119">
    <property type="entry name" value="LysR_subst-bd"/>
</dbReference>
<dbReference type="InterPro" id="IPR036390">
    <property type="entry name" value="WH_DNA-bd_sf"/>
</dbReference>
<keyword evidence="4" id="KW-0804">Transcription</keyword>
<dbReference type="InterPro" id="IPR050950">
    <property type="entry name" value="HTH-type_LysR_regulators"/>
</dbReference>
<evidence type="ECO:0000313" key="7">
    <source>
        <dbReference type="Proteomes" id="UP000033491"/>
    </source>
</evidence>
<evidence type="ECO:0000313" key="6">
    <source>
        <dbReference type="EMBL" id="KJW13645.1"/>
    </source>
</evidence>
<dbReference type="PANTHER" id="PTHR30419:SF8">
    <property type="entry name" value="NITROGEN ASSIMILATION TRANSCRIPTIONAL ACTIVATOR-RELATED"/>
    <property type="match status" value="1"/>
</dbReference>
<comment type="caution">
    <text evidence="6">The sequence shown here is derived from an EMBL/GenBank/DDBJ whole genome shotgun (WGS) entry which is preliminary data.</text>
</comment>
<dbReference type="FunFam" id="1.10.10.10:FF:000001">
    <property type="entry name" value="LysR family transcriptional regulator"/>
    <property type="match status" value="1"/>
</dbReference>
<dbReference type="SUPFAM" id="SSF53850">
    <property type="entry name" value="Periplasmic binding protein-like II"/>
    <property type="match status" value="1"/>
</dbReference>
<dbReference type="OrthoDB" id="9803735at2"/>